<dbReference type="Proteomes" id="UP000887013">
    <property type="component" value="Unassembled WGS sequence"/>
</dbReference>
<dbReference type="Pfam" id="PF03810">
    <property type="entry name" value="IBN_N"/>
    <property type="match status" value="1"/>
</dbReference>
<evidence type="ECO:0000256" key="3">
    <source>
        <dbReference type="ARBA" id="ARBA00009466"/>
    </source>
</evidence>
<keyword evidence="4" id="KW-0813">Transport</keyword>
<protein>
    <recommendedName>
        <fullName evidence="8">Exportin-4</fullName>
    </recommendedName>
</protein>
<feature type="domain" description="Importin N-terminal" evidence="9">
    <location>
        <begin position="31"/>
        <end position="97"/>
    </location>
</feature>
<sequence>MAEQVMRELEASAEILLAPPTVINNEQRHCAEVVFLNFQKTKNPFHLCQFILANSKSDYVQFQAASLLKQATIREWKLMDKANIEQLRSGLLNFVLQNLSLQNYVREQLLLVVAIMVKRSSVEEGSEIVADFLTEVSRLISSGDAAMQTIGCSILTALLNEFSSSTRASDVGLTWEAHLMAKKKFERTDLKRLFQYCLQGLSELNKIAPPIVQDTSKLFKKFLIIAEQVLTWNFQFAMLLPRKLVGMFESQQSPALRPNGEWHDVFLDPNVIGLFFKLHWQVRENPDLCHHTLQCFHQLASLNGCVMNKKDDRCSYLRWFIENLLLLISGPLKDYEAIGISNIISRLHVFFPAAYISTLPAEILQAYLVKLTELTCHFADRASQEEDLQEDKVYMEAFEHITEAWSTILQDSQYFPAEIVRQSSIQIFNHYLKTHLSPPDGTRGMQSNGAVVEIDEIEEDDRVKYRDQLSAVGVFGRLITDHSIPILVRLLEDRITRLHGQLQRIHQQPGATNDISILNCLNEDLHWLVMITGHLLTSISEGETSLIPIEIIRFCVLQTDNVNVQTTLQVLASPTHRASDIPGAEHTTDPVVRLIAAVFRLCEVEKRAMEANLTQLLSPEVALTLVWFLGRFSVCYLLPNETYYNEMSLILTQAFGKDTEAGLWTLDFVIGKLESNFSLWASESKLVIETAHTLTTVLNNTERGDKAIQCASLMNLVKKQSSGAYHNLPTAAKRSILKSLVIVGTANKLTDVKEKYWTELLKPLQDRFQGVMCSPTFQQAYHSKEVQAEVMDLIECLTGVVDGCTLTNLTDLLPVLNPLFENLVKLVDLYHNYNEIVVMIFQVFCVAAKRILCYLNQAGAKILYECCINMIRVYAKHNTGKLSREASAEEEQYQDILLLMQLLTDLLFKDFIDFPAAGTDETESTVSAADVSLYGLSIIMPMMSADLLNFPSLCLQYFKLVISVCEVQPAKICQIPNDLLKSLLSSIEFGLTSYTSDVSALCLDFLSILALHIHRANLQGSPIHTALEPFLKLVFDMLLHQPLDADLTQSASGTLYALVCCYQTKYKDLVQELINSQSDPVTAQRLLTSFNNLSANMTLSLDRHSRIKFRDDFEKFITEVRGYLCVK</sequence>
<dbReference type="GO" id="GO:0005737">
    <property type="term" value="C:cytoplasm"/>
    <property type="evidence" value="ECO:0007669"/>
    <property type="project" value="UniProtKB-SubCell"/>
</dbReference>
<dbReference type="EMBL" id="BMAW01029396">
    <property type="protein sequence ID" value="GFU11774.1"/>
    <property type="molecule type" value="Genomic_DNA"/>
</dbReference>
<dbReference type="FunFam" id="1.25.10.10:FF:000130">
    <property type="entry name" value="Exportin 4"/>
    <property type="match status" value="1"/>
</dbReference>
<evidence type="ECO:0000256" key="8">
    <source>
        <dbReference type="ARBA" id="ARBA00040444"/>
    </source>
</evidence>
<evidence type="ECO:0000259" key="9">
    <source>
        <dbReference type="SMART" id="SM00913"/>
    </source>
</evidence>
<dbReference type="AlphaFoldDB" id="A0A8X6Q8S8"/>
<dbReference type="GO" id="GO:0005049">
    <property type="term" value="F:nuclear export signal receptor activity"/>
    <property type="evidence" value="ECO:0007669"/>
    <property type="project" value="InterPro"/>
</dbReference>
<dbReference type="InterPro" id="IPR011989">
    <property type="entry name" value="ARM-like"/>
</dbReference>
<evidence type="ECO:0000256" key="5">
    <source>
        <dbReference type="ARBA" id="ARBA00022490"/>
    </source>
</evidence>
<dbReference type="GO" id="GO:0005643">
    <property type="term" value="C:nuclear pore"/>
    <property type="evidence" value="ECO:0007669"/>
    <property type="project" value="TreeGrafter"/>
</dbReference>
<dbReference type="InterPro" id="IPR016024">
    <property type="entry name" value="ARM-type_fold"/>
</dbReference>
<evidence type="ECO:0000313" key="11">
    <source>
        <dbReference type="Proteomes" id="UP000887013"/>
    </source>
</evidence>
<name>A0A8X6Q8S8_NEPPI</name>
<keyword evidence="11" id="KW-1185">Reference proteome</keyword>
<dbReference type="SUPFAM" id="SSF48371">
    <property type="entry name" value="ARM repeat"/>
    <property type="match status" value="1"/>
</dbReference>
<dbReference type="PANTHER" id="PTHR12596">
    <property type="entry name" value="EXPORTIN 4,7-RELATED"/>
    <property type="match status" value="1"/>
</dbReference>
<keyword evidence="6" id="KW-0653">Protein transport</keyword>
<evidence type="ECO:0000256" key="1">
    <source>
        <dbReference type="ARBA" id="ARBA00004123"/>
    </source>
</evidence>
<proteinExistence type="inferred from homology"/>
<keyword evidence="7" id="KW-0539">Nucleus</keyword>
<keyword evidence="5" id="KW-0963">Cytoplasm</keyword>
<comment type="caution">
    <text evidence="10">The sequence shown here is derived from an EMBL/GenBank/DDBJ whole genome shotgun (WGS) entry which is preliminary data.</text>
</comment>
<evidence type="ECO:0000313" key="10">
    <source>
        <dbReference type="EMBL" id="GFU11774.1"/>
    </source>
</evidence>
<dbReference type="Gene3D" id="1.25.10.10">
    <property type="entry name" value="Leucine-rich Repeat Variant"/>
    <property type="match status" value="2"/>
</dbReference>
<dbReference type="InterPro" id="IPR044189">
    <property type="entry name" value="XPO4/7-like"/>
</dbReference>
<organism evidence="10 11">
    <name type="scientific">Nephila pilipes</name>
    <name type="common">Giant wood spider</name>
    <name type="synonym">Nephila maculata</name>
    <dbReference type="NCBI Taxonomy" id="299642"/>
    <lineage>
        <taxon>Eukaryota</taxon>
        <taxon>Metazoa</taxon>
        <taxon>Ecdysozoa</taxon>
        <taxon>Arthropoda</taxon>
        <taxon>Chelicerata</taxon>
        <taxon>Arachnida</taxon>
        <taxon>Araneae</taxon>
        <taxon>Araneomorphae</taxon>
        <taxon>Entelegynae</taxon>
        <taxon>Araneoidea</taxon>
        <taxon>Nephilidae</taxon>
        <taxon>Nephila</taxon>
    </lineage>
</organism>
<reference evidence="10" key="1">
    <citation type="submission" date="2020-08" db="EMBL/GenBank/DDBJ databases">
        <title>Multicomponent nature underlies the extraordinary mechanical properties of spider dragline silk.</title>
        <authorList>
            <person name="Kono N."/>
            <person name="Nakamura H."/>
            <person name="Mori M."/>
            <person name="Yoshida Y."/>
            <person name="Ohtoshi R."/>
            <person name="Malay A.D."/>
            <person name="Moran D.A.P."/>
            <person name="Tomita M."/>
            <person name="Numata K."/>
            <person name="Arakawa K."/>
        </authorList>
    </citation>
    <scope>NUCLEOTIDE SEQUENCE</scope>
</reference>
<gene>
    <name evidence="10" type="primary">xpo4</name>
    <name evidence="10" type="ORF">NPIL_20611</name>
</gene>
<dbReference type="InterPro" id="IPR001494">
    <property type="entry name" value="Importin-beta_N"/>
</dbReference>
<evidence type="ECO:0000256" key="4">
    <source>
        <dbReference type="ARBA" id="ARBA00022448"/>
    </source>
</evidence>
<evidence type="ECO:0000256" key="2">
    <source>
        <dbReference type="ARBA" id="ARBA00004496"/>
    </source>
</evidence>
<accession>A0A8X6Q8S8</accession>
<dbReference type="GO" id="GO:0006611">
    <property type="term" value="P:protein export from nucleus"/>
    <property type="evidence" value="ECO:0007669"/>
    <property type="project" value="TreeGrafter"/>
</dbReference>
<dbReference type="OrthoDB" id="5548448at2759"/>
<dbReference type="SMART" id="SM00913">
    <property type="entry name" value="IBN_N"/>
    <property type="match status" value="1"/>
</dbReference>
<comment type="similarity">
    <text evidence="3">Belongs to the exportin family.</text>
</comment>
<comment type="subcellular location">
    <subcellularLocation>
        <location evidence="2">Cytoplasm</location>
    </subcellularLocation>
    <subcellularLocation>
        <location evidence="1">Nucleus</location>
    </subcellularLocation>
</comment>
<dbReference type="GO" id="GO:0031267">
    <property type="term" value="F:small GTPase binding"/>
    <property type="evidence" value="ECO:0007669"/>
    <property type="project" value="InterPro"/>
</dbReference>
<dbReference type="PANTHER" id="PTHR12596:SF1">
    <property type="entry name" value="EXPORTIN-4"/>
    <property type="match status" value="1"/>
</dbReference>
<evidence type="ECO:0000256" key="7">
    <source>
        <dbReference type="ARBA" id="ARBA00023242"/>
    </source>
</evidence>
<evidence type="ECO:0000256" key="6">
    <source>
        <dbReference type="ARBA" id="ARBA00022927"/>
    </source>
</evidence>